<protein>
    <recommendedName>
        <fullName evidence="2">DUF6644 domain-containing protein</fullName>
    </recommendedName>
</protein>
<feature type="transmembrane region" description="Helical" evidence="1">
    <location>
        <begin position="34"/>
        <end position="56"/>
    </location>
</feature>
<feature type="domain" description="DUF6644" evidence="2">
    <location>
        <begin position="30"/>
        <end position="161"/>
    </location>
</feature>
<evidence type="ECO:0000259" key="2">
    <source>
        <dbReference type="Pfam" id="PF20349"/>
    </source>
</evidence>
<evidence type="ECO:0000313" key="3">
    <source>
        <dbReference type="EMBL" id="SVA04718.1"/>
    </source>
</evidence>
<evidence type="ECO:0000256" key="1">
    <source>
        <dbReference type="SAM" id="Phobius"/>
    </source>
</evidence>
<proteinExistence type="predicted"/>
<feature type="transmembrane region" description="Helical" evidence="1">
    <location>
        <begin position="98"/>
        <end position="117"/>
    </location>
</feature>
<sequence>MTLLPFCEWLAATKWSIALHESFYMYPLIESTHVVALFLFAGTIVMVDLRLLGLAFREVAVSEINARILPWTIVGAVVMILTGVLLFYAIPVRSYQSLWFRFKVVFLLVAAINVWMFHRRVAKNREVWDADERPPRAARASAVVSLSMWAGVIVFGRMIAYNWFDCDRPQSEFVYWLSGCIVELADA</sequence>
<dbReference type="InterPro" id="IPR046586">
    <property type="entry name" value="DUF6644"/>
</dbReference>
<accession>A0A381SN40</accession>
<organism evidence="3">
    <name type="scientific">marine metagenome</name>
    <dbReference type="NCBI Taxonomy" id="408172"/>
    <lineage>
        <taxon>unclassified sequences</taxon>
        <taxon>metagenomes</taxon>
        <taxon>ecological metagenomes</taxon>
    </lineage>
</organism>
<keyword evidence="1" id="KW-0472">Membrane</keyword>
<gene>
    <name evidence="3" type="ORF">METZ01_LOCUS57572</name>
</gene>
<name>A0A381SN40_9ZZZZ</name>
<dbReference type="EMBL" id="UINC01003256">
    <property type="protein sequence ID" value="SVA04718.1"/>
    <property type="molecule type" value="Genomic_DNA"/>
</dbReference>
<dbReference type="AlphaFoldDB" id="A0A381SN40"/>
<feature type="transmembrane region" description="Helical" evidence="1">
    <location>
        <begin position="138"/>
        <end position="164"/>
    </location>
</feature>
<reference evidence="3" key="1">
    <citation type="submission" date="2018-05" db="EMBL/GenBank/DDBJ databases">
        <authorList>
            <person name="Lanie J.A."/>
            <person name="Ng W.-L."/>
            <person name="Kazmierczak K.M."/>
            <person name="Andrzejewski T.M."/>
            <person name="Davidsen T.M."/>
            <person name="Wayne K.J."/>
            <person name="Tettelin H."/>
            <person name="Glass J.I."/>
            <person name="Rusch D."/>
            <person name="Podicherti R."/>
            <person name="Tsui H.-C.T."/>
            <person name="Winkler M.E."/>
        </authorList>
    </citation>
    <scope>NUCLEOTIDE SEQUENCE</scope>
</reference>
<feature type="transmembrane region" description="Helical" evidence="1">
    <location>
        <begin position="68"/>
        <end position="92"/>
    </location>
</feature>
<keyword evidence="1" id="KW-1133">Transmembrane helix</keyword>
<keyword evidence="1" id="KW-0812">Transmembrane</keyword>
<dbReference type="Pfam" id="PF20349">
    <property type="entry name" value="DUF6644"/>
    <property type="match status" value="1"/>
</dbReference>